<dbReference type="Pfam" id="PF00708">
    <property type="entry name" value="Acylphosphatase"/>
    <property type="match status" value="1"/>
</dbReference>
<dbReference type="EC" id="3.6.1.7" evidence="1"/>
<dbReference type="GO" id="GO:0003998">
    <property type="term" value="F:acylphosphatase activity"/>
    <property type="evidence" value="ECO:0007669"/>
    <property type="project" value="UniProtKB-EC"/>
</dbReference>
<feature type="active site" evidence="1">
    <location>
        <position position="20"/>
    </location>
</feature>
<comment type="similarity">
    <text evidence="2">Belongs to the acylphosphatase family.</text>
</comment>
<dbReference type="PROSITE" id="PS51160">
    <property type="entry name" value="ACYLPHOSPHATASE_3"/>
    <property type="match status" value="1"/>
</dbReference>
<dbReference type="EMBL" id="JNBR01000002">
    <property type="protein sequence ID" value="OQS01715.1"/>
    <property type="molecule type" value="Genomic_DNA"/>
</dbReference>
<sequence length="111" mass="12476">MARTVVHAKATGTVQKVMFRQTIIRAMMKRGIEGGATNLKQRDVVEMTLRGDASQIQDLLQAIRETQPLNSWGAQVQTLTVLKAGRPIEDHQVTTTNVDDRSWNPNVEMYI</sequence>
<comment type="catalytic activity">
    <reaction evidence="1">
        <text>an acyl phosphate + H2O = a carboxylate + phosphate + H(+)</text>
        <dbReference type="Rhea" id="RHEA:14965"/>
        <dbReference type="ChEBI" id="CHEBI:15377"/>
        <dbReference type="ChEBI" id="CHEBI:15378"/>
        <dbReference type="ChEBI" id="CHEBI:29067"/>
        <dbReference type="ChEBI" id="CHEBI:43474"/>
        <dbReference type="ChEBI" id="CHEBI:59918"/>
        <dbReference type="EC" id="3.6.1.7"/>
    </reaction>
</comment>
<dbReference type="InterPro" id="IPR036046">
    <property type="entry name" value="Acylphosphatase-like_dom_sf"/>
</dbReference>
<dbReference type="Gene3D" id="3.30.70.100">
    <property type="match status" value="1"/>
</dbReference>
<feature type="active site" evidence="1">
    <location>
        <position position="38"/>
    </location>
</feature>
<evidence type="ECO:0000313" key="5">
    <source>
        <dbReference type="Proteomes" id="UP000243579"/>
    </source>
</evidence>
<evidence type="ECO:0000313" key="4">
    <source>
        <dbReference type="EMBL" id="OQS01715.1"/>
    </source>
</evidence>
<evidence type="ECO:0000259" key="3">
    <source>
        <dbReference type="PROSITE" id="PS51160"/>
    </source>
</evidence>
<dbReference type="InterPro" id="IPR001792">
    <property type="entry name" value="Acylphosphatase-like_dom"/>
</dbReference>
<feature type="domain" description="Acylphosphatase-like" evidence="3">
    <location>
        <begin position="5"/>
        <end position="100"/>
    </location>
</feature>
<dbReference type="Proteomes" id="UP000243579">
    <property type="component" value="Unassembled WGS sequence"/>
</dbReference>
<reference evidence="4 5" key="1">
    <citation type="journal article" date="2014" name="Genome Biol. Evol.">
        <title>The secreted proteins of Achlya hypogyna and Thraustotheca clavata identify the ancestral oomycete secretome and reveal gene acquisitions by horizontal gene transfer.</title>
        <authorList>
            <person name="Misner I."/>
            <person name="Blouin N."/>
            <person name="Leonard G."/>
            <person name="Richards T.A."/>
            <person name="Lane C.E."/>
        </authorList>
    </citation>
    <scope>NUCLEOTIDE SEQUENCE [LARGE SCALE GENOMIC DNA]</scope>
    <source>
        <strain evidence="4 5">ATCC 48635</strain>
    </source>
</reference>
<organism evidence="4 5">
    <name type="scientific">Achlya hypogyna</name>
    <name type="common">Oomycete</name>
    <name type="synonym">Protoachlya hypogyna</name>
    <dbReference type="NCBI Taxonomy" id="1202772"/>
    <lineage>
        <taxon>Eukaryota</taxon>
        <taxon>Sar</taxon>
        <taxon>Stramenopiles</taxon>
        <taxon>Oomycota</taxon>
        <taxon>Saprolegniomycetes</taxon>
        <taxon>Saprolegniales</taxon>
        <taxon>Achlyaceae</taxon>
        <taxon>Achlya</taxon>
    </lineage>
</organism>
<proteinExistence type="inferred from homology"/>
<accession>A0A1V9ZUN7</accession>
<comment type="caution">
    <text evidence="4">The sequence shown here is derived from an EMBL/GenBank/DDBJ whole genome shotgun (WGS) entry which is preliminary data.</text>
</comment>
<keyword evidence="1" id="KW-0378">Hydrolase</keyword>
<dbReference type="OrthoDB" id="10248766at2759"/>
<dbReference type="SUPFAM" id="SSF54975">
    <property type="entry name" value="Acylphosphatase/BLUF domain-like"/>
    <property type="match status" value="1"/>
</dbReference>
<evidence type="ECO:0000256" key="1">
    <source>
        <dbReference type="PROSITE-ProRule" id="PRU00520"/>
    </source>
</evidence>
<gene>
    <name evidence="4" type="ORF">ACHHYP_00303</name>
</gene>
<name>A0A1V9ZUN7_ACHHY</name>
<keyword evidence="5" id="KW-1185">Reference proteome</keyword>
<protein>
    <recommendedName>
        <fullName evidence="1">acylphosphatase</fullName>
        <ecNumber evidence="1">3.6.1.7</ecNumber>
    </recommendedName>
</protein>
<dbReference type="AlphaFoldDB" id="A0A1V9ZUN7"/>
<evidence type="ECO:0000256" key="2">
    <source>
        <dbReference type="RuleBase" id="RU004168"/>
    </source>
</evidence>